<dbReference type="SMART" id="SM00490">
    <property type="entry name" value="HELICc"/>
    <property type="match status" value="1"/>
</dbReference>
<feature type="region of interest" description="Disordered" evidence="12">
    <location>
        <begin position="372"/>
        <end position="432"/>
    </location>
</feature>
<evidence type="ECO:0000256" key="10">
    <source>
        <dbReference type="PROSITE-ProRule" id="PRU00552"/>
    </source>
</evidence>
<dbReference type="Proteomes" id="UP000298049">
    <property type="component" value="Chromosome"/>
</dbReference>
<dbReference type="PANTHER" id="PTHR47959:SF13">
    <property type="entry name" value="ATP-DEPENDENT RNA HELICASE RHLE"/>
    <property type="match status" value="1"/>
</dbReference>
<organism evidence="16 17">
    <name type="scientific">Hydrocarboniclastica marina</name>
    <dbReference type="NCBI Taxonomy" id="2259620"/>
    <lineage>
        <taxon>Bacteria</taxon>
        <taxon>Pseudomonadati</taxon>
        <taxon>Pseudomonadota</taxon>
        <taxon>Gammaproteobacteria</taxon>
        <taxon>Alteromonadales</taxon>
        <taxon>Alteromonadaceae</taxon>
        <taxon>Hydrocarboniclastica</taxon>
    </lineage>
</organism>
<feature type="domain" description="Helicase ATP-binding" evidence="13">
    <location>
        <begin position="32"/>
        <end position="206"/>
    </location>
</feature>
<dbReference type="FunFam" id="3.40.50.300:FF:000468">
    <property type="entry name" value="ATP-dependent RNA helicase RhlE"/>
    <property type="match status" value="1"/>
</dbReference>
<keyword evidence="2" id="KW-0963">Cytoplasm</keyword>
<evidence type="ECO:0000256" key="3">
    <source>
        <dbReference type="ARBA" id="ARBA00022741"/>
    </source>
</evidence>
<dbReference type="InterPro" id="IPR000629">
    <property type="entry name" value="RNA-helicase_DEAD-box_CS"/>
</dbReference>
<evidence type="ECO:0000313" key="16">
    <source>
        <dbReference type="EMBL" id="QCF26704.1"/>
    </source>
</evidence>
<feature type="domain" description="Helicase C-terminal" evidence="14">
    <location>
        <begin position="232"/>
        <end position="382"/>
    </location>
</feature>
<dbReference type="Pfam" id="PF00270">
    <property type="entry name" value="DEAD"/>
    <property type="match status" value="1"/>
</dbReference>
<evidence type="ECO:0000256" key="4">
    <source>
        <dbReference type="ARBA" id="ARBA00022801"/>
    </source>
</evidence>
<dbReference type="InterPro" id="IPR044742">
    <property type="entry name" value="DEAD/DEAH_RhlB"/>
</dbReference>
<dbReference type="GO" id="GO:0005524">
    <property type="term" value="F:ATP binding"/>
    <property type="evidence" value="ECO:0007669"/>
    <property type="project" value="UniProtKB-KW"/>
</dbReference>
<dbReference type="EC" id="3.6.4.13" evidence="1"/>
<keyword evidence="6 11" id="KW-0067">ATP-binding</keyword>
<name>A0A4P7XJH0_9ALTE</name>
<dbReference type="InterPro" id="IPR027417">
    <property type="entry name" value="P-loop_NTPase"/>
</dbReference>
<dbReference type="SUPFAM" id="SSF52540">
    <property type="entry name" value="P-loop containing nucleoside triphosphate hydrolases"/>
    <property type="match status" value="1"/>
</dbReference>
<feature type="short sequence motif" description="Q motif" evidence="10">
    <location>
        <begin position="1"/>
        <end position="29"/>
    </location>
</feature>
<dbReference type="GO" id="GO:0003676">
    <property type="term" value="F:nucleic acid binding"/>
    <property type="evidence" value="ECO:0007669"/>
    <property type="project" value="InterPro"/>
</dbReference>
<feature type="compositionally biased region" description="Basic residues" evidence="12">
    <location>
        <begin position="417"/>
        <end position="432"/>
    </location>
</feature>
<dbReference type="GO" id="GO:0005829">
    <property type="term" value="C:cytosol"/>
    <property type="evidence" value="ECO:0007669"/>
    <property type="project" value="TreeGrafter"/>
</dbReference>
<dbReference type="AlphaFoldDB" id="A0A4P7XJH0"/>
<dbReference type="EMBL" id="CP031093">
    <property type="protein sequence ID" value="QCF26704.1"/>
    <property type="molecule type" value="Genomic_DNA"/>
</dbReference>
<proteinExistence type="inferred from homology"/>
<dbReference type="PROSITE" id="PS51194">
    <property type="entry name" value="HELICASE_CTER"/>
    <property type="match status" value="1"/>
</dbReference>
<evidence type="ECO:0000313" key="17">
    <source>
        <dbReference type="Proteomes" id="UP000298049"/>
    </source>
</evidence>
<evidence type="ECO:0000256" key="11">
    <source>
        <dbReference type="RuleBase" id="RU000492"/>
    </source>
</evidence>
<evidence type="ECO:0000256" key="6">
    <source>
        <dbReference type="ARBA" id="ARBA00022840"/>
    </source>
</evidence>
<accession>A0A4P7XJH0</accession>
<keyword evidence="5 11" id="KW-0347">Helicase</keyword>
<keyword evidence="17" id="KW-1185">Reference proteome</keyword>
<dbReference type="InterPro" id="IPR014001">
    <property type="entry name" value="Helicase_ATP-bd"/>
</dbReference>
<dbReference type="FunFam" id="3.40.50.300:FF:000108">
    <property type="entry name" value="ATP-dependent RNA helicase RhlE"/>
    <property type="match status" value="1"/>
</dbReference>
<evidence type="ECO:0000259" key="14">
    <source>
        <dbReference type="PROSITE" id="PS51194"/>
    </source>
</evidence>
<evidence type="ECO:0000259" key="13">
    <source>
        <dbReference type="PROSITE" id="PS51192"/>
    </source>
</evidence>
<gene>
    <name evidence="16" type="ORF">soil367_12600</name>
</gene>
<keyword evidence="3 11" id="KW-0547">Nucleotide-binding</keyword>
<feature type="compositionally biased region" description="Basic and acidic residues" evidence="12">
    <location>
        <begin position="399"/>
        <end position="416"/>
    </location>
</feature>
<evidence type="ECO:0000259" key="15">
    <source>
        <dbReference type="PROSITE" id="PS51195"/>
    </source>
</evidence>
<dbReference type="InterPro" id="IPR001650">
    <property type="entry name" value="Helicase_C-like"/>
</dbReference>
<dbReference type="Gene3D" id="3.40.50.300">
    <property type="entry name" value="P-loop containing nucleotide triphosphate hydrolases"/>
    <property type="match status" value="2"/>
</dbReference>
<dbReference type="Pfam" id="PF00271">
    <property type="entry name" value="Helicase_C"/>
    <property type="match status" value="1"/>
</dbReference>
<dbReference type="PROSITE" id="PS51195">
    <property type="entry name" value="Q_MOTIF"/>
    <property type="match status" value="1"/>
</dbReference>
<evidence type="ECO:0000256" key="2">
    <source>
        <dbReference type="ARBA" id="ARBA00022490"/>
    </source>
</evidence>
<dbReference type="InterPro" id="IPR050079">
    <property type="entry name" value="DEAD_box_RNA_helicase"/>
</dbReference>
<dbReference type="GO" id="GO:0003724">
    <property type="term" value="F:RNA helicase activity"/>
    <property type="evidence" value="ECO:0007669"/>
    <property type="project" value="UniProtKB-EC"/>
</dbReference>
<dbReference type="OrthoDB" id="9805696at2"/>
<dbReference type="GO" id="GO:0042255">
    <property type="term" value="P:ribosome assembly"/>
    <property type="evidence" value="ECO:0007669"/>
    <property type="project" value="UniProtKB-ARBA"/>
</dbReference>
<dbReference type="CDD" id="cd18787">
    <property type="entry name" value="SF2_C_DEAD"/>
    <property type="match status" value="1"/>
</dbReference>
<evidence type="ECO:0000256" key="12">
    <source>
        <dbReference type="SAM" id="MobiDB-lite"/>
    </source>
</evidence>
<dbReference type="SMART" id="SM00487">
    <property type="entry name" value="DEXDc"/>
    <property type="match status" value="1"/>
</dbReference>
<dbReference type="PANTHER" id="PTHR47959">
    <property type="entry name" value="ATP-DEPENDENT RNA HELICASE RHLE-RELATED"/>
    <property type="match status" value="1"/>
</dbReference>
<feature type="domain" description="DEAD-box RNA helicase Q" evidence="15">
    <location>
        <begin position="1"/>
        <end position="29"/>
    </location>
</feature>
<evidence type="ECO:0000256" key="7">
    <source>
        <dbReference type="ARBA" id="ARBA00038437"/>
    </source>
</evidence>
<evidence type="ECO:0000256" key="5">
    <source>
        <dbReference type="ARBA" id="ARBA00022806"/>
    </source>
</evidence>
<dbReference type="RefSeq" id="WP_136549407.1">
    <property type="nucleotide sequence ID" value="NZ_CP031093.1"/>
</dbReference>
<dbReference type="InterPro" id="IPR011545">
    <property type="entry name" value="DEAD/DEAH_box_helicase_dom"/>
</dbReference>
<comment type="similarity">
    <text evidence="7 11">Belongs to the DEAD box helicase family.</text>
</comment>
<dbReference type="KEGG" id="hmi:soil367_12600"/>
<dbReference type="GO" id="GO:0009266">
    <property type="term" value="P:response to temperature stimulus"/>
    <property type="evidence" value="ECO:0007669"/>
    <property type="project" value="UniProtKB-ARBA"/>
</dbReference>
<dbReference type="GO" id="GO:0016787">
    <property type="term" value="F:hydrolase activity"/>
    <property type="evidence" value="ECO:0007669"/>
    <property type="project" value="UniProtKB-KW"/>
</dbReference>
<keyword evidence="4 11" id="KW-0378">Hydrolase</keyword>
<dbReference type="PROSITE" id="PS00039">
    <property type="entry name" value="DEAD_ATP_HELICASE"/>
    <property type="match status" value="1"/>
</dbReference>
<evidence type="ECO:0000256" key="8">
    <source>
        <dbReference type="ARBA" id="ARBA00047984"/>
    </source>
</evidence>
<dbReference type="PROSITE" id="PS51192">
    <property type="entry name" value="HELICASE_ATP_BIND_1"/>
    <property type="match status" value="1"/>
</dbReference>
<dbReference type="CDD" id="cd00268">
    <property type="entry name" value="DEADc"/>
    <property type="match status" value="1"/>
</dbReference>
<comment type="catalytic activity">
    <reaction evidence="8">
        <text>ATP + H2O = ADP + phosphate + H(+)</text>
        <dbReference type="Rhea" id="RHEA:13065"/>
        <dbReference type="ChEBI" id="CHEBI:15377"/>
        <dbReference type="ChEBI" id="CHEBI:15378"/>
        <dbReference type="ChEBI" id="CHEBI:30616"/>
        <dbReference type="ChEBI" id="CHEBI:43474"/>
        <dbReference type="ChEBI" id="CHEBI:456216"/>
        <dbReference type="EC" id="3.6.4.13"/>
    </reaction>
</comment>
<sequence length="432" mass="47333">MSFESLDLRAELLRAVQDQKYTTPTDIQSQAIPIVMAGRDLMASAQTGTGKTAAFTLPLLHRLAEKPVNGKRQVRALILTPTRELAQQVTDNVVAYSRHLRIHSAAIYGGTSIVGQMRKLARGVDILVATPGRLIDHMDRGTVDLSQVEMLVLDEADRMLDMGFMPAIERILKSVPAQRQTLLFSATFSPTITRLAQRFLKNPETVTTAKANSTADSITQVAYRVDGNRKRELLTHLIGTNNWAQVLVFTRTKHGADRLARQLEEDGISSAAIHGNKSQGARTKALAQFKRKTVKALVATDVAARGIDIDNLPFVVNFDMPQNPEDYVHRIGRTGRGGQEGNAVSLVSGEENGQLAGVRRLVGSELGAEIVEGFEPTQRARPKPSSDRPRAARPPRRPHGSDRPASKHGRPGDRPAHAKVTHKPRAPRTANR</sequence>
<evidence type="ECO:0000256" key="9">
    <source>
        <dbReference type="ARBA" id="ARBA00074363"/>
    </source>
</evidence>
<protein>
    <recommendedName>
        <fullName evidence="9">DEAD-box ATP-dependent RNA helicase RhpA</fullName>
        <ecNumber evidence="1">3.6.4.13</ecNumber>
    </recommendedName>
</protein>
<evidence type="ECO:0000256" key="1">
    <source>
        <dbReference type="ARBA" id="ARBA00012552"/>
    </source>
</evidence>
<reference evidence="16 17" key="1">
    <citation type="submission" date="2018-07" db="EMBL/GenBank/DDBJ databases">
        <title>Marsedoiliclastica nanhaica gen. nov. sp. nov., a novel marine hydrocarbonoclastic bacterium isolated from an in-situ enriched hydrocarbon-degrading consortium in deep-sea sediment.</title>
        <authorList>
            <person name="Dong C."/>
            <person name="Ma T."/>
            <person name="Liu R."/>
            <person name="Shao Z."/>
        </authorList>
    </citation>
    <scope>NUCLEOTIDE SEQUENCE [LARGE SCALE GENOMIC DNA]</scope>
    <source>
        <strain evidence="17">soil36-7</strain>
    </source>
</reference>
<dbReference type="InterPro" id="IPR014014">
    <property type="entry name" value="RNA_helicase_DEAD_Q_motif"/>
</dbReference>